<keyword evidence="6" id="KW-0830">Ubiquinone</keyword>
<comment type="function">
    <text evidence="5">Methyltransferase required for the conversion of demethylmenaquinol (DMKH2) to menaquinol (MKH2).</text>
</comment>
<reference evidence="6 7" key="1">
    <citation type="submission" date="2017-06" db="EMBL/GenBank/DDBJ databases">
        <title>Raineya orbicola gen. nov., sp. nov. a slightly thermophilic bacterium of the phylum Bacteroidetes and the description of Raineyaceae fam. nov.</title>
        <authorList>
            <person name="Albuquerque L."/>
            <person name="Polonia A.R.M."/>
            <person name="Barroso C."/>
            <person name="Froufe H.J.C."/>
            <person name="Lage O."/>
            <person name="Lobo-Da-Cunha A."/>
            <person name="Egas C."/>
            <person name="Da Costa M.S."/>
        </authorList>
    </citation>
    <scope>NUCLEOTIDE SEQUENCE [LARGE SCALE GENOMIC DNA]</scope>
    <source>
        <strain evidence="6 7">SPSPC-11</strain>
    </source>
</reference>
<keyword evidence="7" id="KW-1185">Reference proteome</keyword>
<comment type="pathway">
    <text evidence="5">Quinol/quinone metabolism; menaquinone biosynthesis; menaquinol from 1,4-dihydroxy-2-naphthoate: step 2/2.</text>
</comment>
<evidence type="ECO:0000256" key="5">
    <source>
        <dbReference type="HAMAP-Rule" id="MF_01813"/>
    </source>
</evidence>
<sequence>METIIPYKSSQKNKKEQVAEMFDKISPTYDLLNRVLSGGIDKSWRKKALTMLQSSQPQTILDVATGTADLAILAQKMLNPQKIVGIDISEGMLALGREKIQKLGLQDKITLQTADSENLPFAESSFDAVMVSFGVRNFANLEQGLSEIYRVTKPQGKVMILEFSKPSAFPVKQLYQFYSKTFLPWLGKLISKDKAAYEYLPASVEVFPEGKNFVEILEKIGFKNVTCKPLTFGICSIYIGEKS</sequence>
<dbReference type="GO" id="GO:0032259">
    <property type="term" value="P:methylation"/>
    <property type="evidence" value="ECO:0007669"/>
    <property type="project" value="UniProtKB-KW"/>
</dbReference>
<feature type="binding site" evidence="5">
    <location>
        <begin position="115"/>
        <end position="116"/>
    </location>
    <ligand>
        <name>S-adenosyl-L-methionine</name>
        <dbReference type="ChEBI" id="CHEBI:59789"/>
    </ligand>
</feature>
<dbReference type="OrthoDB" id="9808140at2"/>
<evidence type="ECO:0000256" key="1">
    <source>
        <dbReference type="ARBA" id="ARBA00022428"/>
    </source>
</evidence>
<dbReference type="NCBIfam" id="TIGR01934">
    <property type="entry name" value="MenG_MenH_UbiE"/>
    <property type="match status" value="1"/>
</dbReference>
<dbReference type="InterPro" id="IPR023576">
    <property type="entry name" value="UbiE/COQ5_MeTrFase_CS"/>
</dbReference>
<name>A0A2N3IHK1_9BACT</name>
<dbReference type="RefSeq" id="WP_101358496.1">
    <property type="nucleotide sequence ID" value="NZ_NKXO01000016.1"/>
</dbReference>
<feature type="binding site" evidence="5">
    <location>
        <position position="87"/>
    </location>
    <ligand>
        <name>S-adenosyl-L-methionine</name>
        <dbReference type="ChEBI" id="CHEBI:59789"/>
    </ligand>
</feature>
<gene>
    <name evidence="5" type="primary">menG</name>
    <name evidence="6" type="ORF">Rain11_1229</name>
</gene>
<dbReference type="PANTHER" id="PTHR43591">
    <property type="entry name" value="METHYLTRANSFERASE"/>
    <property type="match status" value="1"/>
</dbReference>
<dbReference type="GO" id="GO:0043770">
    <property type="term" value="F:demethylmenaquinone methyltransferase activity"/>
    <property type="evidence" value="ECO:0007669"/>
    <property type="project" value="UniProtKB-UniRule"/>
</dbReference>
<comment type="caution">
    <text evidence="6">The sequence shown here is derived from an EMBL/GenBank/DDBJ whole genome shotgun (WGS) entry which is preliminary data.</text>
</comment>
<keyword evidence="2 5" id="KW-0489">Methyltransferase</keyword>
<keyword evidence="4 5" id="KW-0949">S-adenosyl-L-methionine</keyword>
<dbReference type="PANTHER" id="PTHR43591:SF24">
    <property type="entry name" value="2-METHOXY-6-POLYPRENYL-1,4-BENZOQUINOL METHYLASE, MITOCHONDRIAL"/>
    <property type="match status" value="1"/>
</dbReference>
<evidence type="ECO:0000256" key="2">
    <source>
        <dbReference type="ARBA" id="ARBA00022603"/>
    </source>
</evidence>
<dbReference type="EMBL" id="NKXO01000016">
    <property type="protein sequence ID" value="PKQ69774.1"/>
    <property type="molecule type" value="Genomic_DNA"/>
</dbReference>
<feature type="binding site" evidence="5">
    <location>
        <position position="67"/>
    </location>
    <ligand>
        <name>S-adenosyl-L-methionine</name>
        <dbReference type="ChEBI" id="CHEBI:59789"/>
    </ligand>
</feature>
<dbReference type="EC" id="2.1.1.163" evidence="5"/>
<dbReference type="AlphaFoldDB" id="A0A2N3IHK1"/>
<dbReference type="UniPathway" id="UPA00079">
    <property type="reaction ID" value="UER00169"/>
</dbReference>
<protein>
    <recommendedName>
        <fullName evidence="5">Demethylmenaquinone methyltransferase</fullName>
        <ecNumber evidence="5">2.1.1.163</ecNumber>
    </recommendedName>
</protein>
<dbReference type="Gene3D" id="3.40.50.150">
    <property type="entry name" value="Vaccinia Virus protein VP39"/>
    <property type="match status" value="1"/>
</dbReference>
<dbReference type="HAMAP" id="MF_01813">
    <property type="entry name" value="MenG_UbiE_methyltr"/>
    <property type="match status" value="1"/>
</dbReference>
<evidence type="ECO:0000256" key="4">
    <source>
        <dbReference type="ARBA" id="ARBA00022691"/>
    </source>
</evidence>
<dbReference type="PROSITE" id="PS01183">
    <property type="entry name" value="UBIE_1"/>
    <property type="match status" value="1"/>
</dbReference>
<dbReference type="CDD" id="cd02440">
    <property type="entry name" value="AdoMet_MTases"/>
    <property type="match status" value="1"/>
</dbReference>
<comment type="catalytic activity">
    <reaction evidence="5">
        <text>a 2-demethylmenaquinol + S-adenosyl-L-methionine = a menaquinol + S-adenosyl-L-homocysteine + H(+)</text>
        <dbReference type="Rhea" id="RHEA:42640"/>
        <dbReference type="Rhea" id="RHEA-COMP:9539"/>
        <dbReference type="Rhea" id="RHEA-COMP:9563"/>
        <dbReference type="ChEBI" id="CHEBI:15378"/>
        <dbReference type="ChEBI" id="CHEBI:18151"/>
        <dbReference type="ChEBI" id="CHEBI:55437"/>
        <dbReference type="ChEBI" id="CHEBI:57856"/>
        <dbReference type="ChEBI" id="CHEBI:59789"/>
        <dbReference type="EC" id="2.1.1.163"/>
    </reaction>
</comment>
<dbReference type="NCBIfam" id="NF001244">
    <property type="entry name" value="PRK00216.1-5"/>
    <property type="match status" value="1"/>
</dbReference>
<dbReference type="Pfam" id="PF01209">
    <property type="entry name" value="Ubie_methyltran"/>
    <property type="match status" value="1"/>
</dbReference>
<evidence type="ECO:0000313" key="7">
    <source>
        <dbReference type="Proteomes" id="UP000233387"/>
    </source>
</evidence>
<keyword evidence="1 5" id="KW-0474">Menaquinone biosynthesis</keyword>
<dbReference type="Proteomes" id="UP000233387">
    <property type="component" value="Unassembled WGS sequence"/>
</dbReference>
<feature type="binding site" evidence="5">
    <location>
        <position position="132"/>
    </location>
    <ligand>
        <name>S-adenosyl-L-methionine</name>
        <dbReference type="ChEBI" id="CHEBI:59789"/>
    </ligand>
</feature>
<dbReference type="GO" id="GO:0009234">
    <property type="term" value="P:menaquinone biosynthetic process"/>
    <property type="evidence" value="ECO:0007669"/>
    <property type="project" value="UniProtKB-UniRule"/>
</dbReference>
<organism evidence="6 7">
    <name type="scientific">Raineya orbicola</name>
    <dbReference type="NCBI Taxonomy" id="2016530"/>
    <lineage>
        <taxon>Bacteria</taxon>
        <taxon>Pseudomonadati</taxon>
        <taxon>Bacteroidota</taxon>
        <taxon>Cytophagia</taxon>
        <taxon>Cytophagales</taxon>
        <taxon>Raineyaceae</taxon>
        <taxon>Raineya</taxon>
    </lineage>
</organism>
<dbReference type="PROSITE" id="PS51608">
    <property type="entry name" value="SAM_MT_UBIE"/>
    <property type="match status" value="1"/>
</dbReference>
<dbReference type="InterPro" id="IPR004033">
    <property type="entry name" value="UbiE/COQ5_MeTrFase"/>
</dbReference>
<accession>A0A2N3IHK1</accession>
<dbReference type="InterPro" id="IPR029063">
    <property type="entry name" value="SAM-dependent_MTases_sf"/>
</dbReference>
<evidence type="ECO:0000256" key="3">
    <source>
        <dbReference type="ARBA" id="ARBA00022679"/>
    </source>
</evidence>
<dbReference type="SUPFAM" id="SSF53335">
    <property type="entry name" value="S-adenosyl-L-methionine-dependent methyltransferases"/>
    <property type="match status" value="1"/>
</dbReference>
<proteinExistence type="inferred from homology"/>
<comment type="similarity">
    <text evidence="5">Belongs to the class I-like SAM-binding methyltransferase superfamily. MenG/UbiE family.</text>
</comment>
<keyword evidence="3 5" id="KW-0808">Transferase</keyword>
<evidence type="ECO:0000313" key="6">
    <source>
        <dbReference type="EMBL" id="PKQ69774.1"/>
    </source>
</evidence>